<protein>
    <recommendedName>
        <fullName evidence="1">Tetratrico peptide repeat group 5 domain-containing protein</fullName>
    </recommendedName>
</protein>
<dbReference type="InterPro" id="IPR041656">
    <property type="entry name" value="TPR_5"/>
</dbReference>
<organism evidence="2 3">
    <name type="scientific">Microbacterium gilvum</name>
    <dbReference type="NCBI Taxonomy" id="1336204"/>
    <lineage>
        <taxon>Bacteria</taxon>
        <taxon>Bacillati</taxon>
        <taxon>Actinomycetota</taxon>
        <taxon>Actinomycetes</taxon>
        <taxon>Micrococcales</taxon>
        <taxon>Microbacteriaceae</taxon>
        <taxon>Microbacterium</taxon>
    </lineage>
</organism>
<dbReference type="InterPro" id="IPR011990">
    <property type="entry name" value="TPR-like_helical_dom_sf"/>
</dbReference>
<dbReference type="RefSeq" id="WP_345435048.1">
    <property type="nucleotide sequence ID" value="NZ_BAABKO010000001.1"/>
</dbReference>
<sequence>MDAEDWERRVAAVWDDPDETTLVERMSDVAADAPHPAVAAFERAGAFDSTGREREALAEYEAAVRAGIAEVDPERAAQLAVQLASTLRNLGRVDEAIALLERTPAHPAVGAAREVFLALALHSAGRHADAVRTLVEPILPTLPRYRISAAAYAAGLADGDG</sequence>
<keyword evidence="3" id="KW-1185">Reference proteome</keyword>
<dbReference type="Gene3D" id="1.25.40.10">
    <property type="entry name" value="Tetratricopeptide repeat domain"/>
    <property type="match status" value="1"/>
</dbReference>
<evidence type="ECO:0000313" key="2">
    <source>
        <dbReference type="EMBL" id="GAA4763160.1"/>
    </source>
</evidence>
<gene>
    <name evidence="2" type="ORF">GCM10023351_02130</name>
</gene>
<feature type="domain" description="Tetratrico peptide repeat group 5" evidence="1">
    <location>
        <begin position="38"/>
        <end position="155"/>
    </location>
</feature>
<dbReference type="Pfam" id="PF12688">
    <property type="entry name" value="TPR_5"/>
    <property type="match status" value="1"/>
</dbReference>
<name>A0ABP8ZS79_9MICO</name>
<accession>A0ABP8ZS79</accession>
<dbReference type="SUPFAM" id="SSF48452">
    <property type="entry name" value="TPR-like"/>
    <property type="match status" value="1"/>
</dbReference>
<evidence type="ECO:0000313" key="3">
    <source>
        <dbReference type="Proteomes" id="UP001501645"/>
    </source>
</evidence>
<reference evidence="3" key="1">
    <citation type="journal article" date="2019" name="Int. J. Syst. Evol. Microbiol.">
        <title>The Global Catalogue of Microorganisms (GCM) 10K type strain sequencing project: providing services to taxonomists for standard genome sequencing and annotation.</title>
        <authorList>
            <consortium name="The Broad Institute Genomics Platform"/>
            <consortium name="The Broad Institute Genome Sequencing Center for Infectious Disease"/>
            <person name="Wu L."/>
            <person name="Ma J."/>
        </authorList>
    </citation>
    <scope>NUCLEOTIDE SEQUENCE [LARGE SCALE GENOMIC DNA]</scope>
    <source>
        <strain evidence="3">JCM 18537</strain>
    </source>
</reference>
<dbReference type="Proteomes" id="UP001501645">
    <property type="component" value="Unassembled WGS sequence"/>
</dbReference>
<proteinExistence type="predicted"/>
<comment type="caution">
    <text evidence="2">The sequence shown here is derived from an EMBL/GenBank/DDBJ whole genome shotgun (WGS) entry which is preliminary data.</text>
</comment>
<evidence type="ECO:0000259" key="1">
    <source>
        <dbReference type="Pfam" id="PF12688"/>
    </source>
</evidence>
<dbReference type="EMBL" id="BAABKO010000001">
    <property type="protein sequence ID" value="GAA4763160.1"/>
    <property type="molecule type" value="Genomic_DNA"/>
</dbReference>